<feature type="non-terminal residue" evidence="1">
    <location>
        <position position="1"/>
    </location>
</feature>
<gene>
    <name evidence="1" type="ORF">D917_03228</name>
</gene>
<accession>A0A1Y3EDA3</accession>
<dbReference type="AlphaFoldDB" id="A0A1Y3EDA3"/>
<proteinExistence type="predicted"/>
<dbReference type="CDD" id="cd14352">
    <property type="entry name" value="UBA_DCN1"/>
    <property type="match status" value="1"/>
</dbReference>
<evidence type="ECO:0000313" key="2">
    <source>
        <dbReference type="Proteomes" id="UP000243006"/>
    </source>
</evidence>
<dbReference type="Gene3D" id="1.10.8.10">
    <property type="entry name" value="DNA helicase RuvA subunit, C-terminal domain"/>
    <property type="match status" value="1"/>
</dbReference>
<sequence>INFAPGAGFPMANDNFLDNEQMISLFMLTLPSILPTLCGGTFEICAVEPNVARNYLENSAWDLTLAVHTFMNDRED</sequence>
<protein>
    <submittedName>
        <fullName evidence="1">Uncharacterized protein</fullName>
    </submittedName>
</protein>
<dbReference type="Pfam" id="PF14555">
    <property type="entry name" value="UBA_4"/>
    <property type="match status" value="1"/>
</dbReference>
<feature type="non-terminal residue" evidence="1">
    <location>
        <position position="76"/>
    </location>
</feature>
<reference evidence="1 2" key="1">
    <citation type="submission" date="2015-04" db="EMBL/GenBank/DDBJ databases">
        <title>Draft genome of the roundworm Trichinella nativa.</title>
        <authorList>
            <person name="Mitreva M."/>
        </authorList>
    </citation>
    <scope>NUCLEOTIDE SEQUENCE [LARGE SCALE GENOMIC DNA]</scope>
    <source>
        <strain evidence="1 2">ISS45</strain>
    </source>
</reference>
<evidence type="ECO:0000313" key="1">
    <source>
        <dbReference type="EMBL" id="OUC41619.1"/>
    </source>
</evidence>
<comment type="caution">
    <text evidence="1">The sequence shown here is derived from an EMBL/GenBank/DDBJ whole genome shotgun (WGS) entry which is preliminary data.</text>
</comment>
<organism evidence="1 2">
    <name type="scientific">Trichinella nativa</name>
    <dbReference type="NCBI Taxonomy" id="6335"/>
    <lineage>
        <taxon>Eukaryota</taxon>
        <taxon>Metazoa</taxon>
        <taxon>Ecdysozoa</taxon>
        <taxon>Nematoda</taxon>
        <taxon>Enoplea</taxon>
        <taxon>Dorylaimia</taxon>
        <taxon>Trichinellida</taxon>
        <taxon>Trichinellidae</taxon>
        <taxon>Trichinella</taxon>
    </lineage>
</organism>
<dbReference type="EMBL" id="LVZM01020663">
    <property type="protein sequence ID" value="OUC41619.1"/>
    <property type="molecule type" value="Genomic_DNA"/>
</dbReference>
<dbReference type="Proteomes" id="UP000243006">
    <property type="component" value="Unassembled WGS sequence"/>
</dbReference>
<name>A0A1Y3EDA3_9BILA</name>